<comment type="caution">
    <text evidence="1">The sequence shown here is derived from an EMBL/GenBank/DDBJ whole genome shotgun (WGS) entry which is preliminary data.</text>
</comment>
<feature type="non-terminal residue" evidence="1">
    <location>
        <position position="143"/>
    </location>
</feature>
<organism evidence="1 2">
    <name type="scientific">Polarella glacialis</name>
    <name type="common">Dinoflagellate</name>
    <dbReference type="NCBI Taxonomy" id="89957"/>
    <lineage>
        <taxon>Eukaryota</taxon>
        <taxon>Sar</taxon>
        <taxon>Alveolata</taxon>
        <taxon>Dinophyceae</taxon>
        <taxon>Suessiales</taxon>
        <taxon>Suessiaceae</taxon>
        <taxon>Polarella</taxon>
    </lineage>
</organism>
<dbReference type="EMBL" id="CAJNNW010024966">
    <property type="protein sequence ID" value="CAE8675006.1"/>
    <property type="molecule type" value="Genomic_DNA"/>
</dbReference>
<reference evidence="1" key="1">
    <citation type="submission" date="2021-02" db="EMBL/GenBank/DDBJ databases">
        <authorList>
            <person name="Dougan E. K."/>
            <person name="Rhodes N."/>
            <person name="Thang M."/>
            <person name="Chan C."/>
        </authorList>
    </citation>
    <scope>NUCLEOTIDE SEQUENCE</scope>
</reference>
<sequence length="143" mass="16016">IAKHFEKSIREEVAPAVAKRFPSWADVHVDLEHTHLGQEPLKFHDTVFGRKSRHTSLGTVYSNCLHARFEWDSKLSAVLRCGAMTGGIGIRNFSLRGNITIQMVGESDDPPYYTGLRVFFFEQPTCSVDFQGMTACFNHAGAL</sequence>
<evidence type="ECO:0000313" key="2">
    <source>
        <dbReference type="Proteomes" id="UP000626109"/>
    </source>
</evidence>
<gene>
    <name evidence="1" type="ORF">PGLA2088_LOCUS19223</name>
</gene>
<dbReference type="AlphaFoldDB" id="A0A813J734"/>
<proteinExistence type="predicted"/>
<evidence type="ECO:0000313" key="1">
    <source>
        <dbReference type="EMBL" id="CAE8675006.1"/>
    </source>
</evidence>
<feature type="non-terminal residue" evidence="1">
    <location>
        <position position="1"/>
    </location>
</feature>
<protein>
    <submittedName>
        <fullName evidence="1">Uncharacterized protein</fullName>
    </submittedName>
</protein>
<name>A0A813J734_POLGL</name>
<accession>A0A813J734</accession>
<dbReference type="Proteomes" id="UP000626109">
    <property type="component" value="Unassembled WGS sequence"/>
</dbReference>